<keyword evidence="3" id="KW-1185">Reference proteome</keyword>
<dbReference type="EMBL" id="CP071090">
    <property type="protein sequence ID" value="QSQ27866.1"/>
    <property type="molecule type" value="Genomic_DNA"/>
</dbReference>
<dbReference type="RefSeq" id="WP_206729380.1">
    <property type="nucleotide sequence ID" value="NZ_CP071090.1"/>
</dbReference>
<name>A0ABX7PBK9_9BACT</name>
<proteinExistence type="predicted"/>
<evidence type="ECO:0000313" key="3">
    <source>
        <dbReference type="Proteomes" id="UP000662747"/>
    </source>
</evidence>
<reference evidence="2 3" key="1">
    <citation type="submission" date="2021-02" db="EMBL/GenBank/DDBJ databases">
        <title>De Novo genome assembly of isolated myxobacteria.</title>
        <authorList>
            <person name="Stevens D.C."/>
        </authorList>
    </citation>
    <scope>NUCLEOTIDE SEQUENCE [LARGE SCALE GENOMIC DNA]</scope>
    <source>
        <strain evidence="3">SCPEA02</strain>
    </source>
</reference>
<evidence type="ECO:0000256" key="1">
    <source>
        <dbReference type="SAM" id="MobiDB-lite"/>
    </source>
</evidence>
<feature type="compositionally biased region" description="Low complexity" evidence="1">
    <location>
        <begin position="372"/>
        <end position="396"/>
    </location>
</feature>
<gene>
    <name evidence="2" type="ORF">JY651_24495</name>
</gene>
<evidence type="ECO:0000313" key="2">
    <source>
        <dbReference type="EMBL" id="QSQ27866.1"/>
    </source>
</evidence>
<dbReference type="Proteomes" id="UP000662747">
    <property type="component" value="Chromosome"/>
</dbReference>
<feature type="region of interest" description="Disordered" evidence="1">
    <location>
        <begin position="372"/>
        <end position="409"/>
    </location>
</feature>
<accession>A0ABX7PBK9</accession>
<protein>
    <submittedName>
        <fullName evidence="2">Uncharacterized protein</fullName>
    </submittedName>
</protein>
<organism evidence="2 3">
    <name type="scientific">Pyxidicoccus parkwayensis</name>
    <dbReference type="NCBI Taxonomy" id="2813578"/>
    <lineage>
        <taxon>Bacteria</taxon>
        <taxon>Pseudomonadati</taxon>
        <taxon>Myxococcota</taxon>
        <taxon>Myxococcia</taxon>
        <taxon>Myxococcales</taxon>
        <taxon>Cystobacterineae</taxon>
        <taxon>Myxococcaceae</taxon>
        <taxon>Pyxidicoccus</taxon>
    </lineage>
</organism>
<sequence>MSANEPRPLLDALRAGTPLPAFPAEAVEAARALARDVRAATPAAVEPLPEALAAAVLEAAVLEGVPALPEALSDSKVKPLAKAAKKALYRLRSRGVAVAEAPRPAAPEAPRAAPVSEALPAMASTITSAGERALVMARPLKGGGVEMVQALVTEAEGVVELRVGEKSRGSFRRILKEALERGGAVELPLHEAATLLAEAAGTNLRSRTPFPPDLDLALRHFGVQPQVEPTALPPPEPEDVRRVLAGDSLHATPEMATWLPPEPEVKRLLQKLDEVMHSPLALSDVQRQEQLQAAVRTMARDFFTTPESRQRYALRLWRMADYFERTARPSEAEVARGEARRLFHGAEEPFSRFVERLFEKVLALVAAAGARAGAQGAAATQPPGTTSEAPAAAATPSQERRSPGGLILP</sequence>